<feature type="region of interest" description="Disordered" evidence="2">
    <location>
        <begin position="351"/>
        <end position="380"/>
    </location>
</feature>
<keyword evidence="5" id="KW-1185">Reference proteome</keyword>
<feature type="region of interest" description="Disordered" evidence="2">
    <location>
        <begin position="174"/>
        <end position="196"/>
    </location>
</feature>
<feature type="compositionally biased region" description="Low complexity" evidence="2">
    <location>
        <begin position="273"/>
        <end position="284"/>
    </location>
</feature>
<dbReference type="Gene3D" id="3.10.450.50">
    <property type="match status" value="1"/>
</dbReference>
<gene>
    <name evidence="4" type="ORF">CSSPTR1EN2_LOCUS13675</name>
</gene>
<dbReference type="Gene3D" id="3.90.70.80">
    <property type="match status" value="1"/>
</dbReference>
<organism evidence="4 5">
    <name type="scientific">Sphagnum troendelagicum</name>
    <dbReference type="NCBI Taxonomy" id="128251"/>
    <lineage>
        <taxon>Eukaryota</taxon>
        <taxon>Viridiplantae</taxon>
        <taxon>Streptophyta</taxon>
        <taxon>Embryophyta</taxon>
        <taxon>Bryophyta</taxon>
        <taxon>Sphagnophytina</taxon>
        <taxon>Sphagnopsida</taxon>
        <taxon>Sphagnales</taxon>
        <taxon>Sphagnaceae</taxon>
        <taxon>Sphagnum</taxon>
    </lineage>
</organism>
<feature type="compositionally biased region" description="Pro residues" evidence="2">
    <location>
        <begin position="361"/>
        <end position="371"/>
    </location>
</feature>
<accession>A0ABP0UB17</accession>
<feature type="compositionally biased region" description="Polar residues" evidence="2">
    <location>
        <begin position="285"/>
        <end position="297"/>
    </location>
</feature>
<reference evidence="4" key="1">
    <citation type="submission" date="2024-02" db="EMBL/GenBank/DDBJ databases">
        <authorList>
            <consortium name="ELIXIR-Norway"/>
            <consortium name="Elixir Norway"/>
        </authorList>
    </citation>
    <scope>NUCLEOTIDE SEQUENCE</scope>
</reference>
<feature type="compositionally biased region" description="Low complexity" evidence="2">
    <location>
        <begin position="247"/>
        <end position="262"/>
    </location>
</feature>
<dbReference type="SUPFAM" id="SSF103642">
    <property type="entry name" value="Sec-C motif"/>
    <property type="match status" value="1"/>
</dbReference>
<comment type="similarity">
    <text evidence="1">Belongs to the peptidase C85 family.</text>
</comment>
<evidence type="ECO:0000256" key="2">
    <source>
        <dbReference type="SAM" id="MobiDB-lite"/>
    </source>
</evidence>
<dbReference type="Proteomes" id="UP001497512">
    <property type="component" value="Chromosome 2"/>
</dbReference>
<name>A0ABP0UB17_9BRYO</name>
<feature type="domain" description="OTU" evidence="3">
    <location>
        <begin position="37"/>
        <end position="161"/>
    </location>
</feature>
<dbReference type="Pfam" id="PF02810">
    <property type="entry name" value="SEC-C"/>
    <property type="match status" value="1"/>
</dbReference>
<dbReference type="PROSITE" id="PS50802">
    <property type="entry name" value="OTU"/>
    <property type="match status" value="1"/>
</dbReference>
<sequence>MRMGLKTGLNHIRRRHKDKFKAPDITNLNEQLSLLGLKIRPVTADGNCFYRAVADQLEGNEEAHGKYRHLAVDYIQDHREEFEPFVEDEVPFDEYCKTMRDDGTWAGHMELQATSLVTHHNICIHQLMTPRWQILNFESADACTLHLSYHDGEHYNSVRRLDDLGIGPAQPITIEADATPTTEPPPPKDKVDDTYADTGESPLQAVMEVTGNTNVDQVQEVLYRVDGVPDAAVEVLLDEQSLSGNISPSHTWETSSNSSETSGDYGHYSPIRTSGSDEGESTTSQASSHLTDGTSPTPYHGISRNSACPCGSGKKYKYCCGTSRAKSTFTLVSRAEELLTNKLKKPMSMLPKVHHHSGKPAPSPPPGPPPEVVDMGALCI</sequence>
<evidence type="ECO:0000256" key="1">
    <source>
        <dbReference type="ARBA" id="ARBA00010407"/>
    </source>
</evidence>
<evidence type="ECO:0000313" key="5">
    <source>
        <dbReference type="Proteomes" id="UP001497512"/>
    </source>
</evidence>
<dbReference type="InterPro" id="IPR003323">
    <property type="entry name" value="OTU_dom"/>
</dbReference>
<dbReference type="InterPro" id="IPR038765">
    <property type="entry name" value="Papain-like_cys_pep_sf"/>
</dbReference>
<dbReference type="PANTHER" id="PTHR12419:SF7">
    <property type="entry name" value="OTU DOMAIN-CONTAINING PROTEIN 3"/>
    <property type="match status" value="1"/>
</dbReference>
<dbReference type="InterPro" id="IPR050704">
    <property type="entry name" value="Peptidase_C85-like"/>
</dbReference>
<dbReference type="CDD" id="cd22771">
    <property type="entry name" value="OTU_plant_OTU7-like"/>
    <property type="match status" value="1"/>
</dbReference>
<dbReference type="SUPFAM" id="SSF54001">
    <property type="entry name" value="Cysteine proteinases"/>
    <property type="match status" value="1"/>
</dbReference>
<evidence type="ECO:0000313" key="4">
    <source>
        <dbReference type="EMBL" id="CAK9216847.1"/>
    </source>
</evidence>
<protein>
    <recommendedName>
        <fullName evidence="3">OTU domain-containing protein</fullName>
    </recommendedName>
</protein>
<dbReference type="EMBL" id="OZ019894">
    <property type="protein sequence ID" value="CAK9216847.1"/>
    <property type="molecule type" value="Genomic_DNA"/>
</dbReference>
<dbReference type="Pfam" id="PF02338">
    <property type="entry name" value="OTU"/>
    <property type="match status" value="1"/>
</dbReference>
<evidence type="ECO:0000259" key="3">
    <source>
        <dbReference type="PROSITE" id="PS50802"/>
    </source>
</evidence>
<dbReference type="InterPro" id="IPR004027">
    <property type="entry name" value="SEC_C_motif"/>
</dbReference>
<feature type="region of interest" description="Disordered" evidence="2">
    <location>
        <begin position="243"/>
        <end position="304"/>
    </location>
</feature>
<proteinExistence type="inferred from homology"/>
<dbReference type="PANTHER" id="PTHR12419">
    <property type="entry name" value="OTU DOMAIN CONTAINING PROTEIN"/>
    <property type="match status" value="1"/>
</dbReference>